<organism evidence="2 3">
    <name type="scientific">Phyllosticta capitalensis</name>
    <dbReference type="NCBI Taxonomy" id="121624"/>
    <lineage>
        <taxon>Eukaryota</taxon>
        <taxon>Fungi</taxon>
        <taxon>Dikarya</taxon>
        <taxon>Ascomycota</taxon>
        <taxon>Pezizomycotina</taxon>
        <taxon>Dothideomycetes</taxon>
        <taxon>Dothideomycetes incertae sedis</taxon>
        <taxon>Botryosphaeriales</taxon>
        <taxon>Phyllostictaceae</taxon>
        <taxon>Phyllosticta</taxon>
    </lineage>
</organism>
<name>A0ABR1YED1_9PEZI</name>
<dbReference type="Proteomes" id="UP001492380">
    <property type="component" value="Unassembled WGS sequence"/>
</dbReference>
<dbReference type="EMBL" id="JBBWRZ010000010">
    <property type="protein sequence ID" value="KAK8227320.1"/>
    <property type="molecule type" value="Genomic_DNA"/>
</dbReference>
<gene>
    <name evidence="2" type="ORF">HDK90DRAFT_55974</name>
</gene>
<proteinExistence type="predicted"/>
<reference evidence="2 3" key="1">
    <citation type="submission" date="2024-04" db="EMBL/GenBank/DDBJ databases">
        <title>Phyllosticta paracitricarpa is synonymous to the EU quarantine fungus P. citricarpa based on phylogenomic analyses.</title>
        <authorList>
            <consortium name="Lawrence Berkeley National Laboratory"/>
            <person name="Van Ingen-Buijs V.A."/>
            <person name="Van Westerhoven A.C."/>
            <person name="Haridas S."/>
            <person name="Skiadas P."/>
            <person name="Martin F."/>
            <person name="Groenewald J.Z."/>
            <person name="Crous P.W."/>
            <person name="Seidl M.F."/>
        </authorList>
    </citation>
    <scope>NUCLEOTIDE SEQUENCE [LARGE SCALE GENOMIC DNA]</scope>
    <source>
        <strain evidence="2 3">CBS 123374</strain>
    </source>
</reference>
<evidence type="ECO:0000256" key="1">
    <source>
        <dbReference type="SAM" id="MobiDB-lite"/>
    </source>
</evidence>
<keyword evidence="3" id="KW-1185">Reference proteome</keyword>
<protein>
    <submittedName>
        <fullName evidence="2">Uncharacterized protein</fullName>
    </submittedName>
</protein>
<sequence length="200" mass="22150">MDPLARGVCLSQLRRQISVRSLQRVVHLVQKPPLRPSTSYELFEKLFSHVYRLSIAEECKNDQKSPAVVVWPGVRRRGTPGDASEAALQMSSGHPQTPNCQADRVIAICNPSRSGWPSFAGSGQWRKRTRQEEVSHRELAIASTSSRIQRWLSFGGRQPPTSQHQHHPTTTRSHPAFKPPAALLGTKPLSTASRAGCFSA</sequence>
<feature type="region of interest" description="Disordered" evidence="1">
    <location>
        <begin position="154"/>
        <end position="200"/>
    </location>
</feature>
<accession>A0ABR1YED1</accession>
<evidence type="ECO:0000313" key="2">
    <source>
        <dbReference type="EMBL" id="KAK8227320.1"/>
    </source>
</evidence>
<comment type="caution">
    <text evidence="2">The sequence shown here is derived from an EMBL/GenBank/DDBJ whole genome shotgun (WGS) entry which is preliminary data.</text>
</comment>
<evidence type="ECO:0000313" key="3">
    <source>
        <dbReference type="Proteomes" id="UP001492380"/>
    </source>
</evidence>